<dbReference type="Pfam" id="PF18977">
    <property type="entry name" value="DUF5713"/>
    <property type="match status" value="1"/>
</dbReference>
<dbReference type="OrthoDB" id="8795357at2"/>
<evidence type="ECO:0000313" key="2">
    <source>
        <dbReference type="Proteomes" id="UP000198817"/>
    </source>
</evidence>
<dbReference type="RefSeq" id="WP_090470597.1">
    <property type="nucleotide sequence ID" value="NZ_CACWQI010000006.1"/>
</dbReference>
<proteinExistence type="predicted"/>
<name>A0A1I7G923_9FIRM</name>
<dbReference type="InterPro" id="IPR043767">
    <property type="entry name" value="DUF5713"/>
</dbReference>
<accession>A0A1I7G923</accession>
<dbReference type="STRING" id="155865.SAMN05216515_10678"/>
<dbReference type="Proteomes" id="UP000198817">
    <property type="component" value="Unassembled WGS sequence"/>
</dbReference>
<dbReference type="AlphaFoldDB" id="A0A1I7G923"/>
<evidence type="ECO:0000313" key="1">
    <source>
        <dbReference type="EMBL" id="SFU44950.1"/>
    </source>
</evidence>
<dbReference type="EMBL" id="FPBT01000005">
    <property type="protein sequence ID" value="SFU44950.1"/>
    <property type="molecule type" value="Genomic_DNA"/>
</dbReference>
<sequence>MAMEDYVLLQDLYDDDYYPDSLVEELERELTGLVDFLEAGEADSTLIQRKLDEMTSRINEIAEEFIENDSRIESMAAETLEADVSQILNEFGVDIEMEEALREREGW</sequence>
<protein>
    <submittedName>
        <fullName evidence="1">Uncharacterized protein</fullName>
    </submittedName>
</protein>
<keyword evidence="2" id="KW-1185">Reference proteome</keyword>
<gene>
    <name evidence="1" type="ORF">SAMN05216508_10577</name>
</gene>
<reference evidence="1 2" key="1">
    <citation type="submission" date="2016-10" db="EMBL/GenBank/DDBJ databases">
        <authorList>
            <person name="de Groot N.N."/>
        </authorList>
    </citation>
    <scope>NUCLEOTIDE SEQUENCE [LARGE SCALE GENOMIC DNA]</scope>
    <source>
        <strain evidence="1 2">KHGC13</strain>
    </source>
</reference>
<organism evidence="1 2">
    <name type="scientific">Eubacterium pyruvativorans</name>
    <dbReference type="NCBI Taxonomy" id="155865"/>
    <lineage>
        <taxon>Bacteria</taxon>
        <taxon>Bacillati</taxon>
        <taxon>Bacillota</taxon>
        <taxon>Clostridia</taxon>
        <taxon>Eubacteriales</taxon>
        <taxon>Eubacteriaceae</taxon>
        <taxon>Eubacterium</taxon>
    </lineage>
</organism>